<dbReference type="Proteomes" id="UP000260828">
    <property type="component" value="Unassembled WGS sequence"/>
</dbReference>
<evidence type="ECO:0000313" key="2">
    <source>
        <dbReference type="EMBL" id="OUP69170.1"/>
    </source>
</evidence>
<protein>
    <submittedName>
        <fullName evidence="1">Stage II sporulation protein R</fullName>
    </submittedName>
</protein>
<dbReference type="EMBL" id="QVME01000002">
    <property type="protein sequence ID" value="RGE68719.1"/>
    <property type="molecule type" value="Genomic_DNA"/>
</dbReference>
<dbReference type="OrthoDB" id="9793324at2"/>
<dbReference type="RefSeq" id="WP_006873376.1">
    <property type="nucleotide sequence ID" value="NZ_CABIWA010000002.1"/>
</dbReference>
<reference evidence="1 4" key="1">
    <citation type="submission" date="2015-09" db="EMBL/GenBank/DDBJ databases">
        <authorList>
            <consortium name="Pathogen Informatics"/>
        </authorList>
    </citation>
    <scope>NUCLEOTIDE SEQUENCE [LARGE SCALE GENOMIC DNA]</scope>
    <source>
        <strain evidence="1 4">2789STDY5834939</strain>
    </source>
</reference>
<reference evidence="2" key="3">
    <citation type="journal article" date="2018" name="BMC Genomics">
        <title>Whole genome sequencing and function prediction of 133 gut anaerobes isolated from chicken caecum in pure cultures.</title>
        <authorList>
            <person name="Medvecky M."/>
            <person name="Cejkova D."/>
            <person name="Polansky O."/>
            <person name="Karasova D."/>
            <person name="Kubasova T."/>
            <person name="Cizek A."/>
            <person name="Rychlik I."/>
        </authorList>
    </citation>
    <scope>NUCLEOTIDE SEQUENCE</scope>
    <source>
        <strain evidence="2">An175</strain>
    </source>
</reference>
<dbReference type="EMBL" id="NFKP01000011">
    <property type="protein sequence ID" value="OUP69170.1"/>
    <property type="molecule type" value="Genomic_DNA"/>
</dbReference>
<evidence type="ECO:0000313" key="3">
    <source>
        <dbReference type="EMBL" id="RGE68719.1"/>
    </source>
</evidence>
<sequence length="206" mass="22288">MKRFHTTRFDCAVLLGIVFSVMLANLSVFGRECAQVRGDVVRLHILANSDSGYDQGLKLRVRDRILAQVGGIFSAQQSQADAKAAAVASLPEIEAAARAALIEAGCEAPVRAEVCSMYFTTRQYDDLSLPAGIYDAVRVTIGTGAGHNWWCVMYPPICLPAAEPPESAALTEIEALNSEPLFKPKLAVVELLERFFPSKSISESAI</sequence>
<dbReference type="EMBL" id="CZBE01000013">
    <property type="protein sequence ID" value="CUP82196.1"/>
    <property type="molecule type" value="Genomic_DNA"/>
</dbReference>
<dbReference type="InterPro" id="IPR014202">
    <property type="entry name" value="Spore_II_R"/>
</dbReference>
<dbReference type="Proteomes" id="UP000095765">
    <property type="component" value="Unassembled WGS sequence"/>
</dbReference>
<dbReference type="AlphaFoldDB" id="A0A174RDT8"/>
<accession>A0A174RDT8</accession>
<proteinExistence type="predicted"/>
<reference evidence="3 6" key="4">
    <citation type="submission" date="2018-08" db="EMBL/GenBank/DDBJ databases">
        <title>A genome reference for cultivated species of the human gut microbiota.</title>
        <authorList>
            <person name="Zou Y."/>
            <person name="Xue W."/>
            <person name="Luo G."/>
        </authorList>
    </citation>
    <scope>NUCLEOTIDE SEQUENCE [LARGE SCALE GENOMIC DNA]</scope>
    <source>
        <strain evidence="3 6">TF05-12AC</strain>
    </source>
</reference>
<evidence type="ECO:0000313" key="4">
    <source>
        <dbReference type="Proteomes" id="UP000095765"/>
    </source>
</evidence>
<organism evidence="1 4">
    <name type="scientific">Anaerotruncus colihominis</name>
    <dbReference type="NCBI Taxonomy" id="169435"/>
    <lineage>
        <taxon>Bacteria</taxon>
        <taxon>Bacillati</taxon>
        <taxon>Bacillota</taxon>
        <taxon>Clostridia</taxon>
        <taxon>Eubacteriales</taxon>
        <taxon>Oscillospiraceae</taxon>
        <taxon>Anaerotruncus</taxon>
    </lineage>
</organism>
<gene>
    <name evidence="2" type="ORF">B5F11_09880</name>
    <name evidence="3" type="ORF">DXC40_05330</name>
    <name evidence="1" type="ORF">ERS852551_02066</name>
</gene>
<evidence type="ECO:0000313" key="6">
    <source>
        <dbReference type="Proteomes" id="UP000260828"/>
    </source>
</evidence>
<name>A0A174RDT8_9FIRM</name>
<evidence type="ECO:0000313" key="1">
    <source>
        <dbReference type="EMBL" id="CUP82196.1"/>
    </source>
</evidence>
<evidence type="ECO:0000313" key="5">
    <source>
        <dbReference type="Proteomes" id="UP000196386"/>
    </source>
</evidence>
<reference evidence="5" key="2">
    <citation type="submission" date="2017-04" db="EMBL/GenBank/DDBJ databases">
        <title>Function of individual gut microbiota members based on whole genome sequencing of pure cultures obtained from chicken caecum.</title>
        <authorList>
            <person name="Medvecky M."/>
            <person name="Cejkova D."/>
            <person name="Polansky O."/>
            <person name="Karasova D."/>
            <person name="Kubasova T."/>
            <person name="Cizek A."/>
            <person name="Rychlik I."/>
        </authorList>
    </citation>
    <scope>NUCLEOTIDE SEQUENCE [LARGE SCALE GENOMIC DNA]</scope>
    <source>
        <strain evidence="5">An175</strain>
    </source>
</reference>
<dbReference type="Pfam" id="PF09551">
    <property type="entry name" value="Spore_II_R"/>
    <property type="match status" value="1"/>
</dbReference>
<dbReference type="Proteomes" id="UP000196386">
    <property type="component" value="Unassembled WGS sequence"/>
</dbReference>